<evidence type="ECO:0000313" key="2">
    <source>
        <dbReference type="EMBL" id="KAL3800494.1"/>
    </source>
</evidence>
<dbReference type="Proteomes" id="UP001530400">
    <property type="component" value="Unassembled WGS sequence"/>
</dbReference>
<feature type="compositionally biased region" description="Polar residues" evidence="1">
    <location>
        <begin position="17"/>
        <end position="28"/>
    </location>
</feature>
<reference evidence="2 3" key="1">
    <citation type="submission" date="2024-10" db="EMBL/GenBank/DDBJ databases">
        <title>Updated reference genomes for cyclostephanoid diatoms.</title>
        <authorList>
            <person name="Roberts W.R."/>
            <person name="Alverson A.J."/>
        </authorList>
    </citation>
    <scope>NUCLEOTIDE SEQUENCE [LARGE SCALE GENOMIC DNA]</scope>
    <source>
        <strain evidence="2 3">AJA010-31</strain>
    </source>
</reference>
<dbReference type="AlphaFoldDB" id="A0ABD3QK34"/>
<dbReference type="EMBL" id="JALLPJ020000157">
    <property type="protein sequence ID" value="KAL3800494.1"/>
    <property type="molecule type" value="Genomic_DNA"/>
</dbReference>
<organism evidence="2 3">
    <name type="scientific">Cyclotella atomus</name>
    <dbReference type="NCBI Taxonomy" id="382360"/>
    <lineage>
        <taxon>Eukaryota</taxon>
        <taxon>Sar</taxon>
        <taxon>Stramenopiles</taxon>
        <taxon>Ochrophyta</taxon>
        <taxon>Bacillariophyta</taxon>
        <taxon>Coscinodiscophyceae</taxon>
        <taxon>Thalassiosirophycidae</taxon>
        <taxon>Stephanodiscales</taxon>
        <taxon>Stephanodiscaceae</taxon>
        <taxon>Cyclotella</taxon>
    </lineage>
</organism>
<feature type="compositionally biased region" description="Acidic residues" evidence="1">
    <location>
        <begin position="70"/>
        <end position="84"/>
    </location>
</feature>
<feature type="region of interest" description="Disordered" evidence="1">
    <location>
        <begin position="1"/>
        <end position="46"/>
    </location>
</feature>
<comment type="caution">
    <text evidence="2">The sequence shown here is derived from an EMBL/GenBank/DDBJ whole genome shotgun (WGS) entry which is preliminary data.</text>
</comment>
<protein>
    <submittedName>
        <fullName evidence="2">Uncharacterized protein</fullName>
    </submittedName>
</protein>
<evidence type="ECO:0000256" key="1">
    <source>
        <dbReference type="SAM" id="MobiDB-lite"/>
    </source>
</evidence>
<gene>
    <name evidence="2" type="ORF">ACHAWO_000174</name>
</gene>
<name>A0ABD3QK34_9STRA</name>
<evidence type="ECO:0000313" key="3">
    <source>
        <dbReference type="Proteomes" id="UP001530400"/>
    </source>
</evidence>
<sequence>MNAVTSPFCGPVEDVNASPSTSVDNSQLTSTSTSPPKSSEDKEAITRDTLQATSILVRIGLDKRRNLFPEETEGDLDYDDEGGEFESIPSAIPGAPPN</sequence>
<keyword evidence="3" id="KW-1185">Reference proteome</keyword>
<proteinExistence type="predicted"/>
<accession>A0ABD3QK34</accession>
<feature type="region of interest" description="Disordered" evidence="1">
    <location>
        <begin position="63"/>
        <end position="98"/>
    </location>
</feature>